<proteinExistence type="predicted"/>
<dbReference type="WBParaSite" id="PgR012_g052_t01">
    <property type="protein sequence ID" value="PgR012_g052_t01"/>
    <property type="gene ID" value="PgR012_g052"/>
</dbReference>
<dbReference type="Proteomes" id="UP000887569">
    <property type="component" value="Unplaced"/>
</dbReference>
<evidence type="ECO:0000313" key="2">
    <source>
        <dbReference type="WBParaSite" id="PgR012_g052_t01"/>
    </source>
</evidence>
<name>A0A915API2_PARUN</name>
<reference evidence="2 3" key="1">
    <citation type="submission" date="2022-11" db="UniProtKB">
        <authorList>
            <consortium name="WormBaseParasite"/>
        </authorList>
    </citation>
    <scope>IDENTIFICATION</scope>
</reference>
<organism evidence="1 2">
    <name type="scientific">Parascaris univalens</name>
    <name type="common">Nematode worm</name>
    <dbReference type="NCBI Taxonomy" id="6257"/>
    <lineage>
        <taxon>Eukaryota</taxon>
        <taxon>Metazoa</taxon>
        <taxon>Ecdysozoa</taxon>
        <taxon>Nematoda</taxon>
        <taxon>Chromadorea</taxon>
        <taxon>Rhabditida</taxon>
        <taxon>Spirurina</taxon>
        <taxon>Ascaridomorpha</taxon>
        <taxon>Ascaridoidea</taxon>
        <taxon>Ascarididae</taxon>
        <taxon>Parascaris</taxon>
    </lineage>
</organism>
<dbReference type="WBParaSite" id="PgR012_g052_t02">
    <property type="protein sequence ID" value="PgR012_g052_t02"/>
    <property type="gene ID" value="PgR012_g052"/>
</dbReference>
<evidence type="ECO:0000313" key="1">
    <source>
        <dbReference type="Proteomes" id="UP000887569"/>
    </source>
</evidence>
<evidence type="ECO:0000313" key="3">
    <source>
        <dbReference type="WBParaSite" id="PgR012_g052_t02"/>
    </source>
</evidence>
<protein>
    <submittedName>
        <fullName evidence="2 3">Uncharacterized protein</fullName>
    </submittedName>
</protein>
<sequence>MGFLSDNRHYLHCRLFLRSKIAFGDVGKQQNIRYYGAQNGNATSMHIHECLFICPPISCESKISGIGDAKSDGGKTTH</sequence>
<keyword evidence="1" id="KW-1185">Reference proteome</keyword>
<dbReference type="AlphaFoldDB" id="A0A915API2"/>
<accession>A0A915API2</accession>